<dbReference type="PROSITE" id="PS50109">
    <property type="entry name" value="HIS_KIN"/>
    <property type="match status" value="1"/>
</dbReference>
<comment type="caution">
    <text evidence="12">The sequence shown here is derived from an EMBL/GenBank/DDBJ whole genome shotgun (WGS) entry which is preliminary data.</text>
</comment>
<proteinExistence type="predicted"/>
<comment type="subcellular location">
    <subcellularLocation>
        <location evidence="2">Membrane</location>
    </subcellularLocation>
</comment>
<dbReference type="PANTHER" id="PTHR45436">
    <property type="entry name" value="SENSOR HISTIDINE KINASE YKOH"/>
    <property type="match status" value="1"/>
</dbReference>
<dbReference type="InterPro" id="IPR003594">
    <property type="entry name" value="HATPase_dom"/>
</dbReference>
<feature type="transmembrane region" description="Helical" evidence="10">
    <location>
        <begin position="130"/>
        <end position="152"/>
    </location>
</feature>
<comment type="catalytic activity">
    <reaction evidence="1">
        <text>ATP + protein L-histidine = ADP + protein N-phospho-L-histidine.</text>
        <dbReference type="EC" id="2.7.13.3"/>
    </reaction>
</comment>
<dbReference type="Gene3D" id="3.30.565.10">
    <property type="entry name" value="Histidine kinase-like ATPase, C-terminal domain"/>
    <property type="match status" value="1"/>
</dbReference>
<reference evidence="12 13" key="1">
    <citation type="submission" date="2024-06" db="EMBL/GenBank/DDBJ databases">
        <authorList>
            <person name="Kaempfer P."/>
            <person name="Viver T."/>
        </authorList>
    </citation>
    <scope>NUCLEOTIDE SEQUENCE [LARGE SCALE GENOMIC DNA]</scope>
    <source>
        <strain evidence="12 13">ST-64</strain>
    </source>
</reference>
<dbReference type="EMBL" id="JBELQC010000003">
    <property type="protein sequence ID" value="MFL9842592.1"/>
    <property type="molecule type" value="Genomic_DNA"/>
</dbReference>
<dbReference type="InterPro" id="IPR050428">
    <property type="entry name" value="TCS_sensor_his_kinase"/>
</dbReference>
<keyword evidence="12" id="KW-0067">ATP-binding</keyword>
<dbReference type="Proteomes" id="UP001629244">
    <property type="component" value="Unassembled WGS sequence"/>
</dbReference>
<dbReference type="InterPro" id="IPR005467">
    <property type="entry name" value="His_kinase_dom"/>
</dbReference>
<name>A0ABW8YRM9_9SPHN</name>
<keyword evidence="6 10" id="KW-0812">Transmembrane</keyword>
<keyword evidence="9 10" id="KW-0472">Membrane</keyword>
<keyword evidence="12" id="KW-0547">Nucleotide-binding</keyword>
<dbReference type="PRINTS" id="PR00344">
    <property type="entry name" value="BCTRLSENSOR"/>
</dbReference>
<keyword evidence="13" id="KW-1185">Reference proteome</keyword>
<feature type="transmembrane region" description="Helical" evidence="10">
    <location>
        <begin position="6"/>
        <end position="25"/>
    </location>
</feature>
<keyword evidence="4" id="KW-0597">Phosphoprotein</keyword>
<evidence type="ECO:0000256" key="5">
    <source>
        <dbReference type="ARBA" id="ARBA00022679"/>
    </source>
</evidence>
<sequence>MFTALAAQAVLIVVVPGGLLLWNAYTTSTRLIENRDAEHLSTFAALAGESAAAGKPYPTIIAELDKRDPVILGGRVAIVDAGGRLLAGATAGPSRMEQPVTANDRQVATARIIAPPQLTDRDRILLRDHYLGIGAVLLAMLALLLGGAYWLAQRWSRPQRELLRLSQEVADGEGDIHFDENGPSETVATMRNLRRVASRFDRIETARRTWLVMIAEELREPIATLGQRLEILQEALSADPEFKAEIEADQARLARMAQDLHAVALADLGRLPLRFADVDPRALIHNTIWSHGKRAQAAGVSLETSNLPPYTILVKWDAERIEQLFGALIENSMRYVSRGGRIVLGLESQRDAWRLIVDDNAPGIDVDLAQQLFEPFYRANAADMPGGSGLSLATARAIVEGHHGRIEASNSPIGGLRITVILPATPPTA</sequence>
<dbReference type="RefSeq" id="WP_408080386.1">
    <property type="nucleotide sequence ID" value="NZ_JBELQC010000003.1"/>
</dbReference>
<evidence type="ECO:0000259" key="11">
    <source>
        <dbReference type="PROSITE" id="PS50109"/>
    </source>
</evidence>
<keyword evidence="5" id="KW-0808">Transferase</keyword>
<evidence type="ECO:0000256" key="1">
    <source>
        <dbReference type="ARBA" id="ARBA00000085"/>
    </source>
</evidence>
<dbReference type="EC" id="2.7.13.3" evidence="3"/>
<evidence type="ECO:0000256" key="7">
    <source>
        <dbReference type="ARBA" id="ARBA00022777"/>
    </source>
</evidence>
<evidence type="ECO:0000313" key="12">
    <source>
        <dbReference type="EMBL" id="MFL9842592.1"/>
    </source>
</evidence>
<evidence type="ECO:0000256" key="9">
    <source>
        <dbReference type="ARBA" id="ARBA00023136"/>
    </source>
</evidence>
<evidence type="ECO:0000256" key="4">
    <source>
        <dbReference type="ARBA" id="ARBA00022553"/>
    </source>
</evidence>
<organism evidence="12 13">
    <name type="scientific">Sphingomonas plantiphila</name>
    <dbReference type="NCBI Taxonomy" id="3163295"/>
    <lineage>
        <taxon>Bacteria</taxon>
        <taxon>Pseudomonadati</taxon>
        <taxon>Pseudomonadota</taxon>
        <taxon>Alphaproteobacteria</taxon>
        <taxon>Sphingomonadales</taxon>
        <taxon>Sphingomonadaceae</taxon>
        <taxon>Sphingomonas</taxon>
    </lineage>
</organism>
<evidence type="ECO:0000256" key="2">
    <source>
        <dbReference type="ARBA" id="ARBA00004370"/>
    </source>
</evidence>
<dbReference type="Pfam" id="PF02518">
    <property type="entry name" value="HATPase_c"/>
    <property type="match status" value="1"/>
</dbReference>
<dbReference type="GO" id="GO:0005524">
    <property type="term" value="F:ATP binding"/>
    <property type="evidence" value="ECO:0007669"/>
    <property type="project" value="UniProtKB-KW"/>
</dbReference>
<dbReference type="SMART" id="SM00387">
    <property type="entry name" value="HATPase_c"/>
    <property type="match status" value="1"/>
</dbReference>
<keyword evidence="8 10" id="KW-1133">Transmembrane helix</keyword>
<evidence type="ECO:0000256" key="3">
    <source>
        <dbReference type="ARBA" id="ARBA00012438"/>
    </source>
</evidence>
<dbReference type="SUPFAM" id="SSF55874">
    <property type="entry name" value="ATPase domain of HSP90 chaperone/DNA topoisomerase II/histidine kinase"/>
    <property type="match status" value="1"/>
</dbReference>
<accession>A0ABW8YRM9</accession>
<evidence type="ECO:0000256" key="10">
    <source>
        <dbReference type="SAM" id="Phobius"/>
    </source>
</evidence>
<keyword evidence="7" id="KW-0418">Kinase</keyword>
<evidence type="ECO:0000313" key="13">
    <source>
        <dbReference type="Proteomes" id="UP001629244"/>
    </source>
</evidence>
<dbReference type="SUPFAM" id="SSF47384">
    <property type="entry name" value="Homodimeric domain of signal transducing histidine kinase"/>
    <property type="match status" value="1"/>
</dbReference>
<dbReference type="InterPro" id="IPR036890">
    <property type="entry name" value="HATPase_C_sf"/>
</dbReference>
<dbReference type="Gene3D" id="1.10.287.130">
    <property type="match status" value="1"/>
</dbReference>
<protein>
    <recommendedName>
        <fullName evidence="3">histidine kinase</fullName>
        <ecNumber evidence="3">2.7.13.3</ecNumber>
    </recommendedName>
</protein>
<gene>
    <name evidence="12" type="ORF">ABS767_16600</name>
</gene>
<evidence type="ECO:0000256" key="6">
    <source>
        <dbReference type="ARBA" id="ARBA00022692"/>
    </source>
</evidence>
<dbReference type="InterPro" id="IPR004358">
    <property type="entry name" value="Sig_transdc_His_kin-like_C"/>
</dbReference>
<evidence type="ECO:0000256" key="8">
    <source>
        <dbReference type="ARBA" id="ARBA00022989"/>
    </source>
</evidence>
<dbReference type="InterPro" id="IPR036097">
    <property type="entry name" value="HisK_dim/P_sf"/>
</dbReference>
<feature type="domain" description="Histidine kinase" evidence="11">
    <location>
        <begin position="213"/>
        <end position="426"/>
    </location>
</feature>
<dbReference type="PANTHER" id="PTHR45436:SF5">
    <property type="entry name" value="SENSOR HISTIDINE KINASE TRCS"/>
    <property type="match status" value="1"/>
</dbReference>